<keyword evidence="5" id="KW-0460">Magnesium</keyword>
<comment type="cofactor">
    <cofactor evidence="5">
        <name>Mg(2+)</name>
        <dbReference type="ChEBI" id="CHEBI:18420"/>
    </cofactor>
</comment>
<proteinExistence type="inferred from homology"/>
<dbReference type="InterPro" id="IPR037171">
    <property type="entry name" value="NagB/RpiA_transferase-like"/>
</dbReference>
<dbReference type="NCBIfam" id="TIGR02727">
    <property type="entry name" value="MTHFS_bact"/>
    <property type="match status" value="1"/>
</dbReference>
<comment type="catalytic activity">
    <reaction evidence="5">
        <text>(6S)-5-formyl-5,6,7,8-tetrahydrofolate + ATP = (6R)-5,10-methenyltetrahydrofolate + ADP + phosphate</text>
        <dbReference type="Rhea" id="RHEA:10488"/>
        <dbReference type="ChEBI" id="CHEBI:30616"/>
        <dbReference type="ChEBI" id="CHEBI:43474"/>
        <dbReference type="ChEBI" id="CHEBI:57455"/>
        <dbReference type="ChEBI" id="CHEBI:57457"/>
        <dbReference type="ChEBI" id="CHEBI:456216"/>
        <dbReference type="EC" id="6.3.3.2"/>
    </reaction>
</comment>
<dbReference type="Proteomes" id="UP000273083">
    <property type="component" value="Unassembled WGS sequence"/>
</dbReference>
<dbReference type="SUPFAM" id="SSF100950">
    <property type="entry name" value="NagB/RpiA/CoA transferase-like"/>
    <property type="match status" value="1"/>
</dbReference>
<dbReference type="GO" id="GO:0005524">
    <property type="term" value="F:ATP binding"/>
    <property type="evidence" value="ECO:0007669"/>
    <property type="project" value="UniProtKB-KW"/>
</dbReference>
<evidence type="ECO:0000256" key="2">
    <source>
        <dbReference type="ARBA" id="ARBA00022741"/>
    </source>
</evidence>
<dbReference type="GO" id="GO:0009396">
    <property type="term" value="P:folic acid-containing compound biosynthetic process"/>
    <property type="evidence" value="ECO:0007669"/>
    <property type="project" value="TreeGrafter"/>
</dbReference>
<dbReference type="InterPro" id="IPR002698">
    <property type="entry name" value="FTHF_cligase"/>
</dbReference>
<keyword evidence="2 4" id="KW-0547">Nucleotide-binding</keyword>
<accession>A0A3N1XRQ5</accession>
<organism evidence="6 7">
    <name type="scientific">Mobilisporobacter senegalensis</name>
    <dbReference type="NCBI Taxonomy" id="1329262"/>
    <lineage>
        <taxon>Bacteria</taxon>
        <taxon>Bacillati</taxon>
        <taxon>Bacillota</taxon>
        <taxon>Clostridia</taxon>
        <taxon>Lachnospirales</taxon>
        <taxon>Lachnospiraceae</taxon>
        <taxon>Mobilisporobacter</taxon>
    </lineage>
</organism>
<name>A0A3N1XRQ5_9FIRM</name>
<evidence type="ECO:0000256" key="1">
    <source>
        <dbReference type="ARBA" id="ARBA00010638"/>
    </source>
</evidence>
<dbReference type="GO" id="GO:0046872">
    <property type="term" value="F:metal ion binding"/>
    <property type="evidence" value="ECO:0007669"/>
    <property type="project" value="UniProtKB-KW"/>
</dbReference>
<evidence type="ECO:0000256" key="4">
    <source>
        <dbReference type="PIRSR" id="PIRSR006806-1"/>
    </source>
</evidence>
<dbReference type="GO" id="GO:0030272">
    <property type="term" value="F:5-formyltetrahydrofolate cyclo-ligase activity"/>
    <property type="evidence" value="ECO:0007669"/>
    <property type="project" value="UniProtKB-EC"/>
</dbReference>
<sequence>MTKNEIRRKMKSLKSTLTADQITEYSNNIFHRLEDFISLDNYDAIYTYIAFNEEVQTNPIVHYGFRNKLKIAVPKIVNKQMDFYYIKQMEELKIGFYGILEPDSHQKAIDDHVLMIMPGLAFDEECNRIGYGAGYYDRYLMANKHLSIHKIALAYDFQIVDQLEVNPYDIKVDHIITPTRVIHKRSD</sequence>
<keyword evidence="6" id="KW-0436">Ligase</keyword>
<dbReference type="RefSeq" id="WP_123608757.1">
    <property type="nucleotide sequence ID" value="NZ_RJVG01000003.1"/>
</dbReference>
<dbReference type="AlphaFoldDB" id="A0A3N1XRQ5"/>
<evidence type="ECO:0000256" key="3">
    <source>
        <dbReference type="ARBA" id="ARBA00022840"/>
    </source>
</evidence>
<feature type="binding site" evidence="4">
    <location>
        <begin position="3"/>
        <end position="7"/>
    </location>
    <ligand>
        <name>ATP</name>
        <dbReference type="ChEBI" id="CHEBI:30616"/>
    </ligand>
</feature>
<dbReference type="PIRSF" id="PIRSF006806">
    <property type="entry name" value="FTHF_cligase"/>
    <property type="match status" value="1"/>
</dbReference>
<dbReference type="Gene3D" id="3.40.50.10420">
    <property type="entry name" value="NagB/RpiA/CoA transferase-like"/>
    <property type="match status" value="1"/>
</dbReference>
<comment type="caution">
    <text evidence="6">The sequence shown here is derived from an EMBL/GenBank/DDBJ whole genome shotgun (WGS) entry which is preliminary data.</text>
</comment>
<dbReference type="EMBL" id="RJVG01000003">
    <property type="protein sequence ID" value="ROR29315.1"/>
    <property type="molecule type" value="Genomic_DNA"/>
</dbReference>
<reference evidence="6 7" key="1">
    <citation type="submission" date="2018-11" db="EMBL/GenBank/DDBJ databases">
        <title>Genomic Encyclopedia of Type Strains, Phase IV (KMG-IV): sequencing the most valuable type-strain genomes for metagenomic binning, comparative biology and taxonomic classification.</title>
        <authorList>
            <person name="Goeker M."/>
        </authorList>
    </citation>
    <scope>NUCLEOTIDE SEQUENCE [LARGE SCALE GENOMIC DNA]</scope>
    <source>
        <strain evidence="6 7">DSM 26537</strain>
    </source>
</reference>
<dbReference type="PANTHER" id="PTHR23407">
    <property type="entry name" value="ATPASE INHIBITOR/5-FORMYLTETRAHYDROFOLATE CYCLO-LIGASE"/>
    <property type="match status" value="1"/>
</dbReference>
<feature type="binding site" evidence="4">
    <location>
        <position position="49"/>
    </location>
    <ligand>
        <name>substrate</name>
    </ligand>
</feature>
<feature type="binding site" evidence="4">
    <location>
        <begin position="128"/>
        <end position="136"/>
    </location>
    <ligand>
        <name>ATP</name>
        <dbReference type="ChEBI" id="CHEBI:30616"/>
    </ligand>
</feature>
<evidence type="ECO:0000313" key="7">
    <source>
        <dbReference type="Proteomes" id="UP000273083"/>
    </source>
</evidence>
<evidence type="ECO:0000256" key="5">
    <source>
        <dbReference type="RuleBase" id="RU361279"/>
    </source>
</evidence>
<keyword evidence="7" id="KW-1185">Reference proteome</keyword>
<evidence type="ECO:0000313" key="6">
    <source>
        <dbReference type="EMBL" id="ROR29315.1"/>
    </source>
</evidence>
<keyword evidence="5" id="KW-0479">Metal-binding</keyword>
<keyword evidence="3 4" id="KW-0067">ATP-binding</keyword>
<protein>
    <recommendedName>
        <fullName evidence="5">5-formyltetrahydrofolate cyclo-ligase</fullName>
        <ecNumber evidence="5">6.3.3.2</ecNumber>
    </recommendedName>
</protein>
<dbReference type="InterPro" id="IPR024185">
    <property type="entry name" value="FTHF_cligase-like_sf"/>
</dbReference>
<dbReference type="GO" id="GO:0035999">
    <property type="term" value="P:tetrahydrofolate interconversion"/>
    <property type="evidence" value="ECO:0007669"/>
    <property type="project" value="TreeGrafter"/>
</dbReference>
<dbReference type="EC" id="6.3.3.2" evidence="5"/>
<comment type="similarity">
    <text evidence="1 5">Belongs to the 5-formyltetrahydrofolate cyclo-ligase family.</text>
</comment>
<dbReference type="PANTHER" id="PTHR23407:SF1">
    <property type="entry name" value="5-FORMYLTETRAHYDROFOLATE CYCLO-LIGASE"/>
    <property type="match status" value="1"/>
</dbReference>
<dbReference type="OrthoDB" id="9801938at2"/>
<gene>
    <name evidence="6" type="ORF">EDD66_103251</name>
</gene>
<dbReference type="Pfam" id="PF01812">
    <property type="entry name" value="5-FTHF_cyc-lig"/>
    <property type="match status" value="1"/>
</dbReference>
<feature type="binding site" evidence="4">
    <location>
        <position position="54"/>
    </location>
    <ligand>
        <name>substrate</name>
    </ligand>
</feature>